<proteinExistence type="predicted"/>
<evidence type="ECO:0008006" key="4">
    <source>
        <dbReference type="Google" id="ProtNLM"/>
    </source>
</evidence>
<name>A0ABN1URC8_9ACTN</name>
<dbReference type="EMBL" id="BAAAJE010000030">
    <property type="protein sequence ID" value="GAA1163850.1"/>
    <property type="molecule type" value="Genomic_DNA"/>
</dbReference>
<keyword evidence="1" id="KW-1133">Transmembrane helix</keyword>
<dbReference type="Proteomes" id="UP001499979">
    <property type="component" value="Unassembled WGS sequence"/>
</dbReference>
<dbReference type="RefSeq" id="WP_343910831.1">
    <property type="nucleotide sequence ID" value="NZ_BAAAJE010000030.1"/>
</dbReference>
<feature type="transmembrane region" description="Helical" evidence="1">
    <location>
        <begin position="37"/>
        <end position="60"/>
    </location>
</feature>
<reference evidence="2 3" key="1">
    <citation type="journal article" date="2019" name="Int. J. Syst. Evol. Microbiol.">
        <title>The Global Catalogue of Microorganisms (GCM) 10K type strain sequencing project: providing services to taxonomists for standard genome sequencing and annotation.</title>
        <authorList>
            <consortium name="The Broad Institute Genomics Platform"/>
            <consortium name="The Broad Institute Genome Sequencing Center for Infectious Disease"/>
            <person name="Wu L."/>
            <person name="Ma J."/>
        </authorList>
    </citation>
    <scope>NUCLEOTIDE SEQUENCE [LARGE SCALE GENOMIC DNA]</scope>
    <source>
        <strain evidence="2 3">JCM 11813</strain>
    </source>
</reference>
<sequence length="248" mass="26496">MTNRRTGRNALYGLGYLLLALLGVALVVTAGDRTLGLLSGLLLLVLAASGFVLVGFDWWYAGHRPGLTTATAPSGRPATAFPRSRVPFVMSVVVPVLLAVWALAGSLLVEHVAARVGLLLLAVVFASPLVAVVRGRVAPGGLYLTPEGVEQRKEAVSWSLPWDRVAGVVPGEPLALVLNGPPPDQVVRTRWLWRREPTGPAGVVAVDSRYLAERPEVVAELVARCIVHPPLRERLGTPEVVAEIRREG</sequence>
<feature type="transmembrane region" description="Helical" evidence="1">
    <location>
        <begin position="12"/>
        <end position="31"/>
    </location>
</feature>
<gene>
    <name evidence="2" type="ORF">GCM10009606_46990</name>
</gene>
<protein>
    <recommendedName>
        <fullName evidence="4">PH domain-containing protein</fullName>
    </recommendedName>
</protein>
<keyword evidence="1" id="KW-0472">Membrane</keyword>
<feature type="transmembrane region" description="Helical" evidence="1">
    <location>
        <begin position="112"/>
        <end position="133"/>
    </location>
</feature>
<comment type="caution">
    <text evidence="2">The sequence shown here is derived from an EMBL/GenBank/DDBJ whole genome shotgun (WGS) entry which is preliminary data.</text>
</comment>
<accession>A0ABN1URC8</accession>
<evidence type="ECO:0000256" key="1">
    <source>
        <dbReference type="SAM" id="Phobius"/>
    </source>
</evidence>
<feature type="transmembrane region" description="Helical" evidence="1">
    <location>
        <begin position="86"/>
        <end position="106"/>
    </location>
</feature>
<evidence type="ECO:0000313" key="2">
    <source>
        <dbReference type="EMBL" id="GAA1163850.1"/>
    </source>
</evidence>
<keyword evidence="1" id="KW-0812">Transmembrane</keyword>
<evidence type="ECO:0000313" key="3">
    <source>
        <dbReference type="Proteomes" id="UP001499979"/>
    </source>
</evidence>
<organism evidence="2 3">
    <name type="scientific">Nocardioides aquiterrae</name>
    <dbReference type="NCBI Taxonomy" id="203799"/>
    <lineage>
        <taxon>Bacteria</taxon>
        <taxon>Bacillati</taxon>
        <taxon>Actinomycetota</taxon>
        <taxon>Actinomycetes</taxon>
        <taxon>Propionibacteriales</taxon>
        <taxon>Nocardioidaceae</taxon>
        <taxon>Nocardioides</taxon>
    </lineage>
</organism>
<keyword evidence="3" id="KW-1185">Reference proteome</keyword>